<evidence type="ECO:0000256" key="1">
    <source>
        <dbReference type="ARBA" id="ARBA00022432"/>
    </source>
</evidence>
<sequence length="202" mass="22601">MAKQISPSDTVVNFVKSARKSGNNSGQVPQILVERRYQRTNRDLLDNLPSTPDNIKLSPKGSFWIALLQSGGTPETRNGLLEVQKAFHEAGLIFRKTGFDLRLCIAFLLNSSQHLIISYFHSCGGRTSEMSAVDLLPAAFQGIDIREMLAGAALMDEANRTTMSELHRIDAFPLTHVIVLKEIKRKNRHEKEEKNLRSSSEP</sequence>
<dbReference type="InterPro" id="IPR011042">
    <property type="entry name" value="6-blade_b-propeller_TolB-like"/>
</dbReference>
<dbReference type="Gramene" id="PHT83939">
    <property type="protein sequence ID" value="PHT83939"/>
    <property type="gene ID" value="T459_12382"/>
</dbReference>
<reference evidence="4 5" key="1">
    <citation type="journal article" date="2014" name="Nat. Genet.">
        <title>Genome sequence of the hot pepper provides insights into the evolution of pungency in Capsicum species.</title>
        <authorList>
            <person name="Kim S."/>
            <person name="Park M."/>
            <person name="Yeom S.I."/>
            <person name="Kim Y.M."/>
            <person name="Lee J.M."/>
            <person name="Lee H.A."/>
            <person name="Seo E."/>
            <person name="Choi J."/>
            <person name="Cheong K."/>
            <person name="Kim K.T."/>
            <person name="Jung K."/>
            <person name="Lee G.W."/>
            <person name="Oh S.K."/>
            <person name="Bae C."/>
            <person name="Kim S.B."/>
            <person name="Lee H.Y."/>
            <person name="Kim S.Y."/>
            <person name="Kim M.S."/>
            <person name="Kang B.C."/>
            <person name="Jo Y.D."/>
            <person name="Yang H.B."/>
            <person name="Jeong H.J."/>
            <person name="Kang W.H."/>
            <person name="Kwon J.K."/>
            <person name="Shin C."/>
            <person name="Lim J.Y."/>
            <person name="Park J.H."/>
            <person name="Huh J.H."/>
            <person name="Kim J.S."/>
            <person name="Kim B.D."/>
            <person name="Cohen O."/>
            <person name="Paran I."/>
            <person name="Suh M.C."/>
            <person name="Lee S.B."/>
            <person name="Kim Y.K."/>
            <person name="Shin Y."/>
            <person name="Noh S.J."/>
            <person name="Park J."/>
            <person name="Seo Y.S."/>
            <person name="Kwon S.Y."/>
            <person name="Kim H.A."/>
            <person name="Park J.M."/>
            <person name="Kim H.J."/>
            <person name="Choi S.B."/>
            <person name="Bosland P.W."/>
            <person name="Reeves G."/>
            <person name="Jo S.H."/>
            <person name="Lee B.W."/>
            <person name="Cho H.T."/>
            <person name="Choi H.S."/>
            <person name="Lee M.S."/>
            <person name="Yu Y."/>
            <person name="Do Choi Y."/>
            <person name="Park B.S."/>
            <person name="van Deynze A."/>
            <person name="Ashrafi H."/>
            <person name="Hill T."/>
            <person name="Kim W.T."/>
            <person name="Pai H.S."/>
            <person name="Ahn H.K."/>
            <person name="Yeam I."/>
            <person name="Giovannoni J.J."/>
            <person name="Rose J.K."/>
            <person name="Sorensen I."/>
            <person name="Lee S.J."/>
            <person name="Kim R.W."/>
            <person name="Choi I.Y."/>
            <person name="Choi B.S."/>
            <person name="Lim J.S."/>
            <person name="Lee Y.H."/>
            <person name="Choi D."/>
        </authorList>
    </citation>
    <scope>NUCLEOTIDE SEQUENCE [LARGE SCALE GENOMIC DNA]</scope>
    <source>
        <strain evidence="5">cv. CM334</strain>
    </source>
</reference>
<dbReference type="GO" id="GO:0006094">
    <property type="term" value="P:gluconeogenesis"/>
    <property type="evidence" value="ECO:0007669"/>
    <property type="project" value="UniProtKB-KW"/>
</dbReference>
<keyword evidence="2" id="KW-0324">Glycolysis</keyword>
<evidence type="ECO:0000256" key="2">
    <source>
        <dbReference type="ARBA" id="ARBA00023152"/>
    </source>
</evidence>
<dbReference type="InterPro" id="IPR001672">
    <property type="entry name" value="G6P_Isomerase"/>
</dbReference>
<dbReference type="GO" id="GO:0097367">
    <property type="term" value="F:carbohydrate derivative binding"/>
    <property type="evidence" value="ECO:0007669"/>
    <property type="project" value="InterPro"/>
</dbReference>
<keyword evidence="3" id="KW-0413">Isomerase</keyword>
<keyword evidence="5" id="KW-1185">Reference proteome</keyword>
<dbReference type="PANTHER" id="PTHR11469:SF1">
    <property type="entry name" value="GLUCOSE-6-PHOSPHATE ISOMERASE"/>
    <property type="match status" value="1"/>
</dbReference>
<dbReference type="EMBL" id="AYRZ02000004">
    <property type="protein sequence ID" value="PHT83939.1"/>
    <property type="molecule type" value="Genomic_DNA"/>
</dbReference>
<protein>
    <submittedName>
        <fullName evidence="4">Uncharacterized protein</fullName>
    </submittedName>
</protein>
<keyword evidence="1" id="KW-0312">Gluconeogenesis</keyword>
<gene>
    <name evidence="4" type="ORF">T459_12382</name>
</gene>
<dbReference type="Gene3D" id="2.120.10.30">
    <property type="entry name" value="TolB, C-terminal domain"/>
    <property type="match status" value="1"/>
</dbReference>
<dbReference type="PANTHER" id="PTHR11469">
    <property type="entry name" value="GLUCOSE-6-PHOSPHATE ISOMERASE"/>
    <property type="match status" value="1"/>
</dbReference>
<evidence type="ECO:0000256" key="3">
    <source>
        <dbReference type="ARBA" id="ARBA00023235"/>
    </source>
</evidence>
<organism evidence="4 5">
    <name type="scientific">Capsicum annuum</name>
    <name type="common">Capsicum pepper</name>
    <dbReference type="NCBI Taxonomy" id="4072"/>
    <lineage>
        <taxon>Eukaryota</taxon>
        <taxon>Viridiplantae</taxon>
        <taxon>Streptophyta</taxon>
        <taxon>Embryophyta</taxon>
        <taxon>Tracheophyta</taxon>
        <taxon>Spermatophyta</taxon>
        <taxon>Magnoliopsida</taxon>
        <taxon>eudicotyledons</taxon>
        <taxon>Gunneridae</taxon>
        <taxon>Pentapetalae</taxon>
        <taxon>asterids</taxon>
        <taxon>lamiids</taxon>
        <taxon>Solanales</taxon>
        <taxon>Solanaceae</taxon>
        <taxon>Solanoideae</taxon>
        <taxon>Capsiceae</taxon>
        <taxon>Capsicum</taxon>
    </lineage>
</organism>
<accession>A0A2G2ZPM5</accession>
<dbReference type="STRING" id="4072.A0A2G2ZPM5"/>
<evidence type="ECO:0000313" key="5">
    <source>
        <dbReference type="Proteomes" id="UP000222542"/>
    </source>
</evidence>
<name>A0A2G2ZPM5_CAPAN</name>
<dbReference type="Gene3D" id="3.40.50.10490">
    <property type="entry name" value="Glucose-6-phosphate isomerase like protein, domain 1"/>
    <property type="match status" value="1"/>
</dbReference>
<comment type="caution">
    <text evidence="4">The sequence shown here is derived from an EMBL/GenBank/DDBJ whole genome shotgun (WGS) entry which is preliminary data.</text>
</comment>
<dbReference type="SUPFAM" id="SSF53697">
    <property type="entry name" value="SIS domain"/>
    <property type="match status" value="1"/>
</dbReference>
<reference evidence="4 5" key="2">
    <citation type="journal article" date="2017" name="Genome Biol.">
        <title>New reference genome sequences of hot pepper reveal the massive evolution of plant disease-resistance genes by retroduplication.</title>
        <authorList>
            <person name="Kim S."/>
            <person name="Park J."/>
            <person name="Yeom S.I."/>
            <person name="Kim Y.M."/>
            <person name="Seo E."/>
            <person name="Kim K.T."/>
            <person name="Kim M.S."/>
            <person name="Lee J.M."/>
            <person name="Cheong K."/>
            <person name="Shin H.S."/>
            <person name="Kim S.B."/>
            <person name="Han K."/>
            <person name="Lee J."/>
            <person name="Park M."/>
            <person name="Lee H.A."/>
            <person name="Lee H.Y."/>
            <person name="Lee Y."/>
            <person name="Oh S."/>
            <person name="Lee J.H."/>
            <person name="Choi E."/>
            <person name="Choi E."/>
            <person name="Lee S.E."/>
            <person name="Jeon J."/>
            <person name="Kim H."/>
            <person name="Choi G."/>
            <person name="Song H."/>
            <person name="Lee J."/>
            <person name="Lee S.C."/>
            <person name="Kwon J.K."/>
            <person name="Lee H.Y."/>
            <person name="Koo N."/>
            <person name="Hong Y."/>
            <person name="Kim R.W."/>
            <person name="Kang W.H."/>
            <person name="Huh J.H."/>
            <person name="Kang B.C."/>
            <person name="Yang T.J."/>
            <person name="Lee Y.H."/>
            <person name="Bennetzen J.L."/>
            <person name="Choi D."/>
        </authorList>
    </citation>
    <scope>NUCLEOTIDE SEQUENCE [LARGE SCALE GENOMIC DNA]</scope>
    <source>
        <strain evidence="5">cv. CM334</strain>
    </source>
</reference>
<dbReference type="GO" id="GO:0004347">
    <property type="term" value="F:glucose-6-phosphate isomerase activity"/>
    <property type="evidence" value="ECO:0007669"/>
    <property type="project" value="InterPro"/>
</dbReference>
<dbReference type="GO" id="GO:0006096">
    <property type="term" value="P:glycolytic process"/>
    <property type="evidence" value="ECO:0007669"/>
    <property type="project" value="UniProtKB-KW"/>
</dbReference>
<evidence type="ECO:0000313" key="4">
    <source>
        <dbReference type="EMBL" id="PHT83939.1"/>
    </source>
</evidence>
<dbReference type="Proteomes" id="UP000222542">
    <property type="component" value="Unassembled WGS sequence"/>
</dbReference>
<dbReference type="AlphaFoldDB" id="A0A2G2ZPM5"/>
<proteinExistence type="predicted"/>
<dbReference type="InterPro" id="IPR046348">
    <property type="entry name" value="SIS_dom_sf"/>
</dbReference>